<comment type="caution">
    <text evidence="1">The sequence shown here is derived from an EMBL/GenBank/DDBJ whole genome shotgun (WGS) entry which is preliminary data.</text>
</comment>
<organism evidence="1 2">
    <name type="scientific">Trichonephila clavipes</name>
    <name type="common">Golden silk orbweaver</name>
    <name type="synonym">Nephila clavipes</name>
    <dbReference type="NCBI Taxonomy" id="2585209"/>
    <lineage>
        <taxon>Eukaryota</taxon>
        <taxon>Metazoa</taxon>
        <taxon>Ecdysozoa</taxon>
        <taxon>Arthropoda</taxon>
        <taxon>Chelicerata</taxon>
        <taxon>Arachnida</taxon>
        <taxon>Araneae</taxon>
        <taxon>Araneomorphae</taxon>
        <taxon>Entelegynae</taxon>
        <taxon>Araneoidea</taxon>
        <taxon>Nephilidae</taxon>
        <taxon>Trichonephila</taxon>
    </lineage>
</organism>
<name>A0A8X6V793_TRICX</name>
<evidence type="ECO:0000313" key="2">
    <source>
        <dbReference type="Proteomes" id="UP000887159"/>
    </source>
</evidence>
<accession>A0A8X6V793</accession>
<dbReference type="EMBL" id="BMAU01021231">
    <property type="protein sequence ID" value="GFY01924.1"/>
    <property type="molecule type" value="Genomic_DNA"/>
</dbReference>
<reference evidence="1" key="1">
    <citation type="submission" date="2020-08" db="EMBL/GenBank/DDBJ databases">
        <title>Multicomponent nature underlies the extraordinary mechanical properties of spider dragline silk.</title>
        <authorList>
            <person name="Kono N."/>
            <person name="Nakamura H."/>
            <person name="Mori M."/>
            <person name="Yoshida Y."/>
            <person name="Ohtoshi R."/>
            <person name="Malay A.D."/>
            <person name="Moran D.A.P."/>
            <person name="Tomita M."/>
            <person name="Numata K."/>
            <person name="Arakawa K."/>
        </authorList>
    </citation>
    <scope>NUCLEOTIDE SEQUENCE</scope>
</reference>
<evidence type="ECO:0000313" key="1">
    <source>
        <dbReference type="EMBL" id="GFY01924.1"/>
    </source>
</evidence>
<sequence length="75" mass="8362">MLFEELDIHKGIVLAVEEEVSRTEGLVSVGKVENIETVEGESALLNEDDAAEEHRLCDGSVRHFITNTLGRLWVL</sequence>
<dbReference type="Proteomes" id="UP000887159">
    <property type="component" value="Unassembled WGS sequence"/>
</dbReference>
<proteinExistence type="predicted"/>
<protein>
    <submittedName>
        <fullName evidence="1">Uncharacterized protein</fullName>
    </submittedName>
</protein>
<dbReference type="AlphaFoldDB" id="A0A8X6V793"/>
<keyword evidence="2" id="KW-1185">Reference proteome</keyword>
<gene>
    <name evidence="1" type="ORF">TNCV_4796461</name>
</gene>